<dbReference type="Pfam" id="PF02482">
    <property type="entry name" value="Ribosomal_S30AE"/>
    <property type="match status" value="1"/>
</dbReference>
<dbReference type="HAMAP" id="MF_00839">
    <property type="entry name" value="HPF"/>
    <property type="match status" value="1"/>
</dbReference>
<dbReference type="SUPFAM" id="SSF69754">
    <property type="entry name" value="Ribosome binding protein Y (YfiA homologue)"/>
    <property type="match status" value="1"/>
</dbReference>
<evidence type="ECO:0000256" key="2">
    <source>
        <dbReference type="HAMAP-Rule" id="MF_00839"/>
    </source>
</evidence>
<evidence type="ECO:0000259" key="3">
    <source>
        <dbReference type="Pfam" id="PF16321"/>
    </source>
</evidence>
<dbReference type="RefSeq" id="WP_265264834.1">
    <property type="nucleotide sequence ID" value="NZ_JAIHOM010000053.1"/>
</dbReference>
<comment type="function">
    <text evidence="2">Required for dimerization of active 70S ribosomes into 100S ribosomes in stationary phase; 100S ribosomes are translationally inactive and sometimes present during exponential growth.</text>
</comment>
<comment type="subcellular location">
    <subcellularLocation>
        <location evidence="2">Cytoplasm</location>
    </subcellularLocation>
</comment>
<gene>
    <name evidence="4" type="primary">raiA</name>
    <name evidence="2" type="synonym">hpf</name>
    <name evidence="4" type="ORF">K4A83_12105</name>
</gene>
<dbReference type="CDD" id="cd00552">
    <property type="entry name" value="RaiA"/>
    <property type="match status" value="1"/>
</dbReference>
<proteinExistence type="inferred from homology"/>
<comment type="caution">
    <text evidence="4">The sequence shown here is derived from an EMBL/GenBank/DDBJ whole genome shotgun (WGS) entry which is preliminary data.</text>
</comment>
<dbReference type="PANTHER" id="PTHR33231">
    <property type="entry name" value="30S RIBOSOMAL PROTEIN"/>
    <property type="match status" value="1"/>
</dbReference>
<name>A0ABT3L678_9CYAN</name>
<dbReference type="InterPro" id="IPR003489">
    <property type="entry name" value="RHF/RaiA"/>
</dbReference>
<evidence type="ECO:0000256" key="1">
    <source>
        <dbReference type="ARBA" id="ARBA00022845"/>
    </source>
</evidence>
<dbReference type="InterPro" id="IPR032528">
    <property type="entry name" value="Ribosom_S30AE_C"/>
</dbReference>
<comment type="subunit">
    <text evidence="2">Interacts with 100S ribosomes.</text>
</comment>
<evidence type="ECO:0000313" key="4">
    <source>
        <dbReference type="EMBL" id="MCW6037003.1"/>
    </source>
</evidence>
<feature type="domain" description="Sigma 54 modulation/S30EA ribosomal protein C-terminal" evidence="3">
    <location>
        <begin position="131"/>
        <end position="185"/>
    </location>
</feature>
<dbReference type="InterPro" id="IPR038416">
    <property type="entry name" value="Ribosom_S30AE_C_sf"/>
</dbReference>
<dbReference type="EMBL" id="JAIHOM010000053">
    <property type="protein sequence ID" value="MCW6037003.1"/>
    <property type="molecule type" value="Genomic_DNA"/>
</dbReference>
<dbReference type="InterPro" id="IPR036567">
    <property type="entry name" value="RHF-like"/>
</dbReference>
<dbReference type="PANTHER" id="PTHR33231:SF1">
    <property type="entry name" value="30S RIBOSOMAL PROTEIN"/>
    <property type="match status" value="1"/>
</dbReference>
<protein>
    <recommendedName>
        <fullName evidence="2">Ribosome hibernation promoting factor</fullName>
        <shortName evidence="2">HPF</shortName>
    </recommendedName>
</protein>
<dbReference type="Gene3D" id="3.30.160.100">
    <property type="entry name" value="Ribosome hibernation promotion factor-like"/>
    <property type="match status" value="1"/>
</dbReference>
<evidence type="ECO:0000313" key="5">
    <source>
        <dbReference type="Proteomes" id="UP001526426"/>
    </source>
</evidence>
<dbReference type="Proteomes" id="UP001526426">
    <property type="component" value="Unassembled WGS sequence"/>
</dbReference>
<sequence>MKLLIQGNNIAVTEAIHNYVKEKLEKAVRHFQNITTKVDVHLSVARNPRISNSHKAEVTVYANGTVIRAQESSEDLYASIDLVADKIARQLRKYKEKHLFKKVHAQVKTGEVIEEKPVDENLIGDRQPELPPEVVRMKYFAMPPMSVEEALDQLQMIDHDFYVFRNSASEEINVIYIRNHGGYGLIVPRNGNGNGNSNNGSTHVILEEEEDSLAEFPPAQV</sequence>
<organism evidence="4 5">
    <name type="scientific">Spirulina subsalsa FACHB-351</name>
    <dbReference type="NCBI Taxonomy" id="234711"/>
    <lineage>
        <taxon>Bacteria</taxon>
        <taxon>Bacillati</taxon>
        <taxon>Cyanobacteriota</taxon>
        <taxon>Cyanophyceae</taxon>
        <taxon>Spirulinales</taxon>
        <taxon>Spirulinaceae</taxon>
        <taxon>Spirulina</taxon>
    </lineage>
</organism>
<dbReference type="NCBIfam" id="TIGR00741">
    <property type="entry name" value="yfiA"/>
    <property type="match status" value="1"/>
</dbReference>
<accession>A0ABT3L678</accession>
<dbReference type="Gene3D" id="3.30.505.50">
    <property type="entry name" value="Sigma 54 modulation/S30EA ribosomal protein, C-terminal domain"/>
    <property type="match status" value="1"/>
</dbReference>
<dbReference type="Pfam" id="PF16321">
    <property type="entry name" value="Ribosom_S30AE_C"/>
    <property type="match status" value="1"/>
</dbReference>
<dbReference type="InterPro" id="IPR050574">
    <property type="entry name" value="HPF/YfiA_ribosome-assoc"/>
</dbReference>
<comment type="similarity">
    <text evidence="2">Belongs to the HPF/YfiA ribosome-associated protein family. Long HPF subfamily.</text>
</comment>
<dbReference type="InterPro" id="IPR034694">
    <property type="entry name" value="HPF_long/plastid"/>
</dbReference>
<keyword evidence="1 2" id="KW-0810">Translation regulation</keyword>
<keyword evidence="2" id="KW-0963">Cytoplasm</keyword>
<keyword evidence="5" id="KW-1185">Reference proteome</keyword>
<reference evidence="4 5" key="1">
    <citation type="submission" date="2021-08" db="EMBL/GenBank/DDBJ databases">
        <title>Draft genome sequence of Spirulina subsalsa with high tolerance to salinity and hype-accumulation of phycocyanin.</title>
        <authorList>
            <person name="Pei H."/>
            <person name="Jiang L."/>
        </authorList>
    </citation>
    <scope>NUCLEOTIDE SEQUENCE [LARGE SCALE GENOMIC DNA]</scope>
    <source>
        <strain evidence="4 5">FACHB-351</strain>
    </source>
</reference>